<dbReference type="GO" id="GO:0006096">
    <property type="term" value="P:glycolytic process"/>
    <property type="evidence" value="ECO:0007669"/>
    <property type="project" value="UniProtKB-UniPathway"/>
</dbReference>
<protein>
    <recommendedName>
        <fullName evidence="5">phosphopyruvate hydratase</fullName>
        <ecNumber evidence="5">4.2.1.11</ecNumber>
    </recommendedName>
    <alternativeName>
        <fullName evidence="11">2-phospho-D-glycerate hydro-lyase</fullName>
    </alternativeName>
</protein>
<organism evidence="15 16">
    <name type="scientific">Aotus nancymaae</name>
    <name type="common">Ma's night monkey</name>
    <dbReference type="NCBI Taxonomy" id="37293"/>
    <lineage>
        <taxon>Eukaryota</taxon>
        <taxon>Metazoa</taxon>
        <taxon>Chordata</taxon>
        <taxon>Craniata</taxon>
        <taxon>Vertebrata</taxon>
        <taxon>Euteleostomi</taxon>
        <taxon>Mammalia</taxon>
        <taxon>Eutheria</taxon>
        <taxon>Euarchontoglires</taxon>
        <taxon>Primates</taxon>
        <taxon>Haplorrhini</taxon>
        <taxon>Platyrrhini</taxon>
        <taxon>Aotidae</taxon>
        <taxon>Aotus</taxon>
    </lineage>
</organism>
<reference evidence="15" key="2">
    <citation type="submission" date="2025-09" db="UniProtKB">
        <authorList>
            <consortium name="Ensembl"/>
        </authorList>
    </citation>
    <scope>IDENTIFICATION</scope>
</reference>
<dbReference type="InterPro" id="IPR000941">
    <property type="entry name" value="Enolase"/>
</dbReference>
<sequence length="378" mass="41128">MSILKIHAREIFDSRGNPTVEVDLFTAKGLFRAAVPSGASTGIYEALELRDNDKTRYMGKGLTRSRMVLFLDGVSKAVEHINKTIAPALVSKKLNVTEQEKIDKLMIEMDGTENKCEWSKVASLLAKFGANAILGVSLAVCKAGAVEKGVPLYRHIADLAGNSEVILPVPAFNVINGGSHAGNKLAMQEFMILPVGATNFREAMRIGAEVYHNLKNVIKEKYGKDATNVGDEGGFAPNILENKEGLELLKTAIGKAGYTDKVVIGMDVAASEFYRSGKYDLDFKSPDDPSRYISPDQLADLYKSFIKDYPVVSIEDPFDQDDWGAWQKFTASAGIQVVGDDLTVTNPKRIAKAANEKSCNCLLLKVNQIGSVTESLQA</sequence>
<evidence type="ECO:0000256" key="1">
    <source>
        <dbReference type="ARBA" id="ARBA00001946"/>
    </source>
</evidence>
<dbReference type="SFLD" id="SFLDF00002">
    <property type="entry name" value="enolase"/>
    <property type="match status" value="1"/>
</dbReference>
<dbReference type="GO" id="GO:0004634">
    <property type="term" value="F:phosphopyruvate hydratase activity"/>
    <property type="evidence" value="ECO:0007669"/>
    <property type="project" value="UniProtKB-EC"/>
</dbReference>
<evidence type="ECO:0000256" key="10">
    <source>
        <dbReference type="ARBA" id="ARBA00023239"/>
    </source>
</evidence>
<evidence type="ECO:0000256" key="5">
    <source>
        <dbReference type="ARBA" id="ARBA00012058"/>
    </source>
</evidence>
<proteinExistence type="inferred from homology"/>
<evidence type="ECO:0000256" key="4">
    <source>
        <dbReference type="ARBA" id="ARBA00009604"/>
    </source>
</evidence>
<evidence type="ECO:0000259" key="14">
    <source>
        <dbReference type="SMART" id="SM01193"/>
    </source>
</evidence>
<evidence type="ECO:0000256" key="9">
    <source>
        <dbReference type="ARBA" id="ARBA00023152"/>
    </source>
</evidence>
<keyword evidence="8" id="KW-0460">Magnesium</keyword>
<dbReference type="InterPro" id="IPR029017">
    <property type="entry name" value="Enolase-like_N"/>
</dbReference>
<feature type="domain" description="Enolase C-terminal TIM barrel" evidence="13">
    <location>
        <begin position="164"/>
        <end position="378"/>
    </location>
</feature>
<comment type="subcellular location">
    <subcellularLocation>
        <location evidence="2">Cytoplasm</location>
    </subcellularLocation>
</comment>
<dbReference type="InterPro" id="IPR020810">
    <property type="entry name" value="Enolase_C"/>
</dbReference>
<keyword evidence="16" id="KW-1185">Reference proteome</keyword>
<comment type="cofactor">
    <cofactor evidence="1">
        <name>Mg(2+)</name>
        <dbReference type="ChEBI" id="CHEBI:18420"/>
    </cofactor>
</comment>
<dbReference type="PRINTS" id="PR00148">
    <property type="entry name" value="ENOLASE"/>
</dbReference>
<accession>A0A2K5ETV6</accession>
<keyword evidence="10" id="KW-0456">Lyase</keyword>
<dbReference type="PANTHER" id="PTHR11902:SF12">
    <property type="entry name" value="ALPHA-ENOLASE"/>
    <property type="match status" value="1"/>
</dbReference>
<dbReference type="Gene3D" id="3.20.20.120">
    <property type="entry name" value="Enolase-like C-terminal domain"/>
    <property type="match status" value="1"/>
</dbReference>
<evidence type="ECO:0000256" key="11">
    <source>
        <dbReference type="ARBA" id="ARBA00031125"/>
    </source>
</evidence>
<dbReference type="InterPro" id="IPR036849">
    <property type="entry name" value="Enolase-like_C_sf"/>
</dbReference>
<comment type="catalytic activity">
    <reaction evidence="12">
        <text>(2R)-2-phosphoglycerate = phosphoenolpyruvate + H2O</text>
        <dbReference type="Rhea" id="RHEA:10164"/>
        <dbReference type="ChEBI" id="CHEBI:15377"/>
        <dbReference type="ChEBI" id="CHEBI:58289"/>
        <dbReference type="ChEBI" id="CHEBI:58702"/>
        <dbReference type="EC" id="4.2.1.11"/>
    </reaction>
</comment>
<dbReference type="GO" id="GO:0000287">
    <property type="term" value="F:magnesium ion binding"/>
    <property type="evidence" value="ECO:0007669"/>
    <property type="project" value="InterPro"/>
</dbReference>
<keyword evidence="9" id="KW-0324">Glycolysis</keyword>
<dbReference type="EC" id="4.2.1.11" evidence="5"/>
<dbReference type="HAMAP" id="MF_00318">
    <property type="entry name" value="Enolase"/>
    <property type="match status" value="1"/>
</dbReference>
<evidence type="ECO:0000256" key="6">
    <source>
        <dbReference type="ARBA" id="ARBA00022490"/>
    </source>
</evidence>
<evidence type="ECO:0000256" key="7">
    <source>
        <dbReference type="ARBA" id="ARBA00022723"/>
    </source>
</evidence>
<reference evidence="15" key="1">
    <citation type="submission" date="2025-08" db="UniProtKB">
        <authorList>
            <consortium name="Ensembl"/>
        </authorList>
    </citation>
    <scope>IDENTIFICATION</scope>
</reference>
<evidence type="ECO:0000313" key="16">
    <source>
        <dbReference type="Proteomes" id="UP000233020"/>
    </source>
</evidence>
<dbReference type="Gene3D" id="3.30.390.10">
    <property type="entry name" value="Enolase-like, N-terminal domain"/>
    <property type="match status" value="1"/>
</dbReference>
<evidence type="ECO:0000313" key="15">
    <source>
        <dbReference type="Ensembl" id="ENSANAP00000036657.1"/>
    </source>
</evidence>
<evidence type="ECO:0000256" key="2">
    <source>
        <dbReference type="ARBA" id="ARBA00004496"/>
    </source>
</evidence>
<dbReference type="SMART" id="SM01193">
    <property type="entry name" value="Enolase_N"/>
    <property type="match status" value="1"/>
</dbReference>
<keyword evidence="6" id="KW-0963">Cytoplasm</keyword>
<dbReference type="CDD" id="cd03313">
    <property type="entry name" value="enolase"/>
    <property type="match status" value="1"/>
</dbReference>
<dbReference type="Ensembl" id="ENSANAT00000054732.1">
    <property type="protein sequence ID" value="ENSANAP00000036657.1"/>
    <property type="gene ID" value="ENSANAG00000035805.1"/>
</dbReference>
<dbReference type="SFLD" id="SFLDG00178">
    <property type="entry name" value="enolase"/>
    <property type="match status" value="1"/>
</dbReference>
<dbReference type="InterPro" id="IPR020811">
    <property type="entry name" value="Enolase_N"/>
</dbReference>
<dbReference type="Proteomes" id="UP000233020">
    <property type="component" value="Unplaced"/>
</dbReference>
<dbReference type="PANTHER" id="PTHR11902">
    <property type="entry name" value="ENOLASE"/>
    <property type="match status" value="1"/>
</dbReference>
<dbReference type="SUPFAM" id="SSF54826">
    <property type="entry name" value="Enolase N-terminal domain-like"/>
    <property type="match status" value="1"/>
</dbReference>
<keyword evidence="7" id="KW-0479">Metal-binding</keyword>
<dbReference type="PROSITE" id="PS00164">
    <property type="entry name" value="ENOLASE"/>
    <property type="match status" value="1"/>
</dbReference>
<dbReference type="Pfam" id="PF03952">
    <property type="entry name" value="Enolase_N"/>
    <property type="match status" value="1"/>
</dbReference>
<evidence type="ECO:0000256" key="3">
    <source>
        <dbReference type="ARBA" id="ARBA00005031"/>
    </source>
</evidence>
<evidence type="ECO:0000259" key="13">
    <source>
        <dbReference type="SMART" id="SM01192"/>
    </source>
</evidence>
<feature type="domain" description="Enolase N-terminal" evidence="14">
    <location>
        <begin position="3"/>
        <end position="156"/>
    </location>
</feature>
<comment type="similarity">
    <text evidence="4">Belongs to the enolase family.</text>
</comment>
<name>A0A2K5ETV6_AOTNA</name>
<dbReference type="UniPathway" id="UPA00109">
    <property type="reaction ID" value="UER00187"/>
</dbReference>
<dbReference type="InterPro" id="IPR020809">
    <property type="entry name" value="Enolase_CS"/>
</dbReference>
<dbReference type="SMART" id="SM01192">
    <property type="entry name" value="Enolase_C"/>
    <property type="match status" value="1"/>
</dbReference>
<evidence type="ECO:0000256" key="8">
    <source>
        <dbReference type="ARBA" id="ARBA00022842"/>
    </source>
</evidence>
<dbReference type="SFLD" id="SFLDS00001">
    <property type="entry name" value="Enolase"/>
    <property type="match status" value="1"/>
</dbReference>
<dbReference type="AlphaFoldDB" id="A0A2K5ETV6"/>
<dbReference type="GeneTree" id="ENSGT00950000182805"/>
<dbReference type="GO" id="GO:0000015">
    <property type="term" value="C:phosphopyruvate hydratase complex"/>
    <property type="evidence" value="ECO:0007669"/>
    <property type="project" value="InterPro"/>
</dbReference>
<dbReference type="Pfam" id="PF00113">
    <property type="entry name" value="Enolase_C"/>
    <property type="match status" value="1"/>
</dbReference>
<dbReference type="SUPFAM" id="SSF51604">
    <property type="entry name" value="Enolase C-terminal domain-like"/>
    <property type="match status" value="1"/>
</dbReference>
<comment type="pathway">
    <text evidence="3">Carbohydrate degradation; glycolysis; pyruvate from D-glyceraldehyde 3-phosphate: step 4/5.</text>
</comment>
<dbReference type="FunFam" id="3.30.390.10:FF:000001">
    <property type="entry name" value="Enolase"/>
    <property type="match status" value="1"/>
</dbReference>
<evidence type="ECO:0000256" key="12">
    <source>
        <dbReference type="ARBA" id="ARBA00048333"/>
    </source>
</evidence>